<sequence>MTCLESFSIPMKALHTPDRTRARRLPVLIDMEPLDIRREDIGGHLMEYSKRDLSHQSDALKAFLGILSYFKTKNSWHHFLGNPIHAKESHLINAWYHPEPATRRPEFPSWSWTGWKGALKLTSRDNPDYKLQLETKTGKLVSVHEYIELCDKSQTPDMERFVQLTGKMINVQFERIHRTSDTQIARNSSHNGLTLKNGFWAILPFTNDVVSYSFLYRDDEALKEETGFTLPAMVLETGIHSQNHITVVLVLRKKNNDYERVGLLRMGNATKPEAGDKSWISDVETVVYKDASGHWSKHAPICKLERRVWLKAAEEETIRLR</sequence>
<reference evidence="1 2" key="1">
    <citation type="submission" date="2017-06" db="EMBL/GenBank/DDBJ databases">
        <title>Comparative genomic analysis of Ambrosia Fusariam Clade fungi.</title>
        <authorList>
            <person name="Stajich J.E."/>
            <person name="Carrillo J."/>
            <person name="Kijimoto T."/>
            <person name="Eskalen A."/>
            <person name="O'Donnell K."/>
            <person name="Kasson M."/>
        </authorList>
    </citation>
    <scope>NUCLEOTIDE SEQUENCE [LARGE SCALE GENOMIC DNA]</scope>
    <source>
        <strain evidence="1">UCR3666</strain>
    </source>
</reference>
<protein>
    <recommendedName>
        <fullName evidence="3">Heterokaryon incompatibility domain-containing protein</fullName>
    </recommendedName>
</protein>
<dbReference type="STRING" id="2010991.A0A3M2QVY3"/>
<dbReference type="Proteomes" id="UP000277212">
    <property type="component" value="Unassembled WGS sequence"/>
</dbReference>
<gene>
    <name evidence="1" type="ORF">CDV36_016257</name>
</gene>
<evidence type="ECO:0000313" key="1">
    <source>
        <dbReference type="EMBL" id="RMI97179.1"/>
    </source>
</evidence>
<keyword evidence="2" id="KW-1185">Reference proteome</keyword>
<dbReference type="PANTHER" id="PTHR33112:SF1">
    <property type="entry name" value="HETEROKARYON INCOMPATIBILITY DOMAIN-CONTAINING PROTEIN"/>
    <property type="match status" value="1"/>
</dbReference>
<name>A0A3M2QVY3_9HYPO</name>
<accession>A0A3M2QVY3</accession>
<dbReference type="PANTHER" id="PTHR33112">
    <property type="entry name" value="DOMAIN PROTEIN, PUTATIVE-RELATED"/>
    <property type="match status" value="1"/>
</dbReference>
<proteinExistence type="predicted"/>
<dbReference type="OrthoDB" id="5428863at2759"/>
<organism evidence="1 2">
    <name type="scientific">Fusarium kuroshium</name>
    <dbReference type="NCBI Taxonomy" id="2010991"/>
    <lineage>
        <taxon>Eukaryota</taxon>
        <taxon>Fungi</taxon>
        <taxon>Dikarya</taxon>
        <taxon>Ascomycota</taxon>
        <taxon>Pezizomycotina</taxon>
        <taxon>Sordariomycetes</taxon>
        <taxon>Hypocreomycetidae</taxon>
        <taxon>Hypocreales</taxon>
        <taxon>Nectriaceae</taxon>
        <taxon>Fusarium</taxon>
        <taxon>Fusarium solani species complex</taxon>
    </lineage>
</organism>
<dbReference type="AlphaFoldDB" id="A0A3M2QVY3"/>
<evidence type="ECO:0008006" key="3">
    <source>
        <dbReference type="Google" id="ProtNLM"/>
    </source>
</evidence>
<comment type="caution">
    <text evidence="1">The sequence shown here is derived from an EMBL/GenBank/DDBJ whole genome shotgun (WGS) entry which is preliminary data.</text>
</comment>
<dbReference type="EMBL" id="NKUJ01000856">
    <property type="protein sequence ID" value="RMI97179.1"/>
    <property type="molecule type" value="Genomic_DNA"/>
</dbReference>
<evidence type="ECO:0000313" key="2">
    <source>
        <dbReference type="Proteomes" id="UP000277212"/>
    </source>
</evidence>